<dbReference type="InterPro" id="IPR002347">
    <property type="entry name" value="SDR_fam"/>
</dbReference>
<name>A0ABP8KGY8_9BACT</name>
<dbReference type="PRINTS" id="PR00081">
    <property type="entry name" value="GDHRDH"/>
</dbReference>
<dbReference type="Pfam" id="PF00106">
    <property type="entry name" value="adh_short"/>
    <property type="match status" value="1"/>
</dbReference>
<reference evidence="4" key="1">
    <citation type="journal article" date="2019" name="Int. J. Syst. Evol. Microbiol.">
        <title>The Global Catalogue of Microorganisms (GCM) 10K type strain sequencing project: providing services to taxonomists for standard genome sequencing and annotation.</title>
        <authorList>
            <consortium name="The Broad Institute Genomics Platform"/>
            <consortium name="The Broad Institute Genome Sequencing Center for Infectious Disease"/>
            <person name="Wu L."/>
            <person name="Ma J."/>
        </authorList>
    </citation>
    <scope>NUCLEOTIDE SEQUENCE [LARGE SCALE GENOMIC DNA]</scope>
    <source>
        <strain evidence="4">JCM 17925</strain>
    </source>
</reference>
<sequence>MLTQAFLPLFRRQQRGHIVQISSHGGVKAFAGFGSYNAGKFALEGVSEALAAEVAPLGIRLTLVEPGPFRTNFAGSAFRQVAHRITDYDTTAGAFRERMAQVNGRQEGDPVKAALAIMQIARIENPSLRLPLGKIALQTISSQLASVQADLDNWRDLAESAVMD</sequence>
<evidence type="ECO:0000313" key="3">
    <source>
        <dbReference type="EMBL" id="GAA4406453.1"/>
    </source>
</evidence>
<evidence type="ECO:0000256" key="1">
    <source>
        <dbReference type="ARBA" id="ARBA00006484"/>
    </source>
</evidence>
<dbReference type="InterPro" id="IPR020904">
    <property type="entry name" value="Sc_DH/Rdtase_CS"/>
</dbReference>
<keyword evidence="2" id="KW-0560">Oxidoreductase</keyword>
<accession>A0ABP8KGY8</accession>
<dbReference type="RefSeq" id="WP_370469318.1">
    <property type="nucleotide sequence ID" value="NZ_BAABHB010000004.1"/>
</dbReference>
<keyword evidence="4" id="KW-1185">Reference proteome</keyword>
<dbReference type="PROSITE" id="PS00061">
    <property type="entry name" value="ADH_SHORT"/>
    <property type="match status" value="1"/>
</dbReference>
<proteinExistence type="inferred from homology"/>
<dbReference type="PANTHER" id="PTHR43976:SF16">
    <property type="entry name" value="SHORT-CHAIN DEHYDROGENASE_REDUCTASE FAMILY PROTEIN"/>
    <property type="match status" value="1"/>
</dbReference>
<dbReference type="SUPFAM" id="SSF51735">
    <property type="entry name" value="NAD(P)-binding Rossmann-fold domains"/>
    <property type="match status" value="1"/>
</dbReference>
<dbReference type="Gene3D" id="3.40.50.720">
    <property type="entry name" value="NAD(P)-binding Rossmann-like Domain"/>
    <property type="match status" value="1"/>
</dbReference>
<dbReference type="Proteomes" id="UP001500936">
    <property type="component" value="Unassembled WGS sequence"/>
</dbReference>
<evidence type="ECO:0000313" key="4">
    <source>
        <dbReference type="Proteomes" id="UP001500936"/>
    </source>
</evidence>
<dbReference type="InterPro" id="IPR051911">
    <property type="entry name" value="SDR_oxidoreductase"/>
</dbReference>
<comment type="similarity">
    <text evidence="1">Belongs to the short-chain dehydrogenases/reductases (SDR) family.</text>
</comment>
<protein>
    <recommendedName>
        <fullName evidence="5">Short chain dehydrogenase</fullName>
    </recommendedName>
</protein>
<dbReference type="InterPro" id="IPR036291">
    <property type="entry name" value="NAD(P)-bd_dom_sf"/>
</dbReference>
<dbReference type="EMBL" id="BAABHB010000004">
    <property type="protein sequence ID" value="GAA4406453.1"/>
    <property type="molecule type" value="Genomic_DNA"/>
</dbReference>
<comment type="caution">
    <text evidence="3">The sequence shown here is derived from an EMBL/GenBank/DDBJ whole genome shotgun (WGS) entry which is preliminary data.</text>
</comment>
<evidence type="ECO:0000256" key="2">
    <source>
        <dbReference type="ARBA" id="ARBA00023002"/>
    </source>
</evidence>
<gene>
    <name evidence="3" type="ORF">GCM10023187_25910</name>
</gene>
<dbReference type="PANTHER" id="PTHR43976">
    <property type="entry name" value="SHORT CHAIN DEHYDROGENASE"/>
    <property type="match status" value="1"/>
</dbReference>
<organism evidence="3 4">
    <name type="scientific">Nibrella viscosa</name>
    <dbReference type="NCBI Taxonomy" id="1084524"/>
    <lineage>
        <taxon>Bacteria</taxon>
        <taxon>Pseudomonadati</taxon>
        <taxon>Bacteroidota</taxon>
        <taxon>Cytophagia</taxon>
        <taxon>Cytophagales</taxon>
        <taxon>Spirosomataceae</taxon>
        <taxon>Nibrella</taxon>
    </lineage>
</organism>
<evidence type="ECO:0008006" key="5">
    <source>
        <dbReference type="Google" id="ProtNLM"/>
    </source>
</evidence>